<evidence type="ECO:0000313" key="3">
    <source>
        <dbReference type="Proteomes" id="UP001180754"/>
    </source>
</evidence>
<name>A0ABU2XDI7_9ACTN</name>
<sequence length="390" mass="43225">MNAEQLVRDTLHEWADERTPPVGADLAGRALLRRRRRRATAVTVAAAAFALLAGGVVVPELAERDQPGHSGPGRMMTGDVSAYPGESPPRHLIAAGDVAVSAYQADRKTHNQDGMKRTSYTWHLYSPRTQRYEKTNWGWLDVAPGMKQAAVLEKTLPASRVGILDLDTGKVTKWIPLEHKAGGVQWSPDGKRLAVTTYSGYPDIETTARDRFTPHARTGYYLVDVDSGRKEYRPMGVDMDDGFVGVGRIDVRWSRDGTLLVVLGPPGGAIETWYDLEGRAKEKAPPYEGLDAAPSSLSPDGRYYTVGDGWTATVKETGTHRTVGPSSGMALAWADNDRLVRWECPPDRRCTRDWGERLVLTDPTGRIKTPLTGYRYNDTPQDWDPRITRR</sequence>
<keyword evidence="1" id="KW-0472">Membrane</keyword>
<keyword evidence="1" id="KW-1133">Transmembrane helix</keyword>
<evidence type="ECO:0008006" key="4">
    <source>
        <dbReference type="Google" id="ProtNLM"/>
    </source>
</evidence>
<keyword evidence="1" id="KW-0812">Transmembrane</keyword>
<evidence type="ECO:0000313" key="2">
    <source>
        <dbReference type="EMBL" id="MDT0542998.1"/>
    </source>
</evidence>
<keyword evidence="3" id="KW-1185">Reference proteome</keyword>
<dbReference type="Gene3D" id="2.120.10.30">
    <property type="entry name" value="TolB, C-terminal domain"/>
    <property type="match status" value="1"/>
</dbReference>
<dbReference type="InterPro" id="IPR011042">
    <property type="entry name" value="6-blade_b-propeller_TolB-like"/>
</dbReference>
<organism evidence="2 3">
    <name type="scientific">Streptomyces lonegramiae</name>
    <dbReference type="NCBI Taxonomy" id="3075524"/>
    <lineage>
        <taxon>Bacteria</taxon>
        <taxon>Bacillati</taxon>
        <taxon>Actinomycetota</taxon>
        <taxon>Actinomycetes</taxon>
        <taxon>Kitasatosporales</taxon>
        <taxon>Streptomycetaceae</taxon>
        <taxon>Streptomyces</taxon>
    </lineage>
</organism>
<gene>
    <name evidence="2" type="ORF">RND15_09720</name>
</gene>
<proteinExistence type="predicted"/>
<dbReference type="Proteomes" id="UP001180754">
    <property type="component" value="Unassembled WGS sequence"/>
</dbReference>
<protein>
    <recommendedName>
        <fullName evidence="4">WD40 repeat domain-containing protein</fullName>
    </recommendedName>
</protein>
<dbReference type="SUPFAM" id="SSF82171">
    <property type="entry name" value="DPP6 N-terminal domain-like"/>
    <property type="match status" value="1"/>
</dbReference>
<feature type="transmembrane region" description="Helical" evidence="1">
    <location>
        <begin position="39"/>
        <end position="58"/>
    </location>
</feature>
<dbReference type="EMBL" id="JAVRFD010000004">
    <property type="protein sequence ID" value="MDT0542998.1"/>
    <property type="molecule type" value="Genomic_DNA"/>
</dbReference>
<evidence type="ECO:0000256" key="1">
    <source>
        <dbReference type="SAM" id="Phobius"/>
    </source>
</evidence>
<reference evidence="2" key="1">
    <citation type="submission" date="2024-05" db="EMBL/GenBank/DDBJ databases">
        <title>30 novel species of actinomycetes from the DSMZ collection.</title>
        <authorList>
            <person name="Nouioui I."/>
        </authorList>
    </citation>
    <scope>NUCLEOTIDE SEQUENCE</scope>
    <source>
        <strain evidence="2">DSM 41529</strain>
    </source>
</reference>
<accession>A0ABU2XDI7</accession>
<comment type="caution">
    <text evidence="2">The sequence shown here is derived from an EMBL/GenBank/DDBJ whole genome shotgun (WGS) entry which is preliminary data.</text>
</comment>
<dbReference type="RefSeq" id="WP_311723376.1">
    <property type="nucleotide sequence ID" value="NZ_JAVRFD010000004.1"/>
</dbReference>